<sequence>MDELRPVYTGASARLRQKSAAITRVYDHVATSTVRLIDPAITTLRANRLVHTPLLAKQFDAEAVQEIRAQPDVQQWSANTQRQLERLIGHPDFLPVWFLQRGAELRRTVAKIKARSAAGAEMEGTGFLVGPGLLLTNAHVLDWSDMGREPLQAIAPHSSALFDFEEQFDGSLRQTATFALDPTTLLLSSPWDVLDYVLVAVKAVSTDGKARIEDYGYNRLTAELGKIAAGEAVFIIQHPLGQAKQVVLNENRLIERDEASPYLVYEADTNSGSSGSPVFNRQWEAVALHHSSEIARNEAGQILNLEDQPWDPAQGAGRIQFRGLNEGIRISRILQHLAQTLVDVQSGAPIAGPQTLSESGASRLRQLLATRLAPVPGDLVGRVPVSEQGPSHQSPKPAYGTPD</sequence>
<evidence type="ECO:0000256" key="8">
    <source>
        <dbReference type="SAM" id="MobiDB-lite"/>
    </source>
</evidence>
<dbReference type="EC" id="3.4.21.-" evidence="7"/>
<keyword evidence="2 7" id="KW-0645">Protease</keyword>
<dbReference type="GO" id="GO:0008236">
    <property type="term" value="F:serine-type peptidase activity"/>
    <property type="evidence" value="ECO:0007669"/>
    <property type="project" value="UniProtKB-KW"/>
</dbReference>
<evidence type="ECO:0000256" key="4">
    <source>
        <dbReference type="ARBA" id="ARBA00022801"/>
    </source>
</evidence>
<dbReference type="AlphaFoldDB" id="A0A562RLG7"/>
<evidence type="ECO:0000256" key="2">
    <source>
        <dbReference type="ARBA" id="ARBA00022670"/>
    </source>
</evidence>
<evidence type="ECO:0000313" key="9">
    <source>
        <dbReference type="EMBL" id="TWI69280.1"/>
    </source>
</evidence>
<accession>A0A562RLG7</accession>
<name>A0A562RLG7_9BURK</name>
<proteinExistence type="inferred from homology"/>
<keyword evidence="10" id="KW-1185">Reference proteome</keyword>
<dbReference type="Pfam" id="PF13365">
    <property type="entry name" value="Trypsin_2"/>
    <property type="match status" value="1"/>
</dbReference>
<feature type="active site" description="Charge relay system" evidence="6">
    <location>
        <position position="195"/>
    </location>
</feature>
<feature type="active site" description="Charge relay system" evidence="6">
    <location>
        <position position="139"/>
    </location>
</feature>
<keyword evidence="3" id="KW-0732">Signal</keyword>
<comment type="caution">
    <text evidence="9">The sequence shown here is derived from an EMBL/GenBank/DDBJ whole genome shotgun (WGS) entry which is preliminary data.</text>
</comment>
<evidence type="ECO:0000256" key="3">
    <source>
        <dbReference type="ARBA" id="ARBA00022729"/>
    </source>
</evidence>
<dbReference type="PANTHER" id="PTHR36234">
    <property type="entry name" value="LYSYL ENDOPEPTIDASE"/>
    <property type="match status" value="1"/>
</dbReference>
<dbReference type="InterPro" id="IPR009003">
    <property type="entry name" value="Peptidase_S1_PA"/>
</dbReference>
<organism evidence="9 10">
    <name type="scientific">Pseudoduganella lurida</name>
    <dbReference type="NCBI Taxonomy" id="1036180"/>
    <lineage>
        <taxon>Bacteria</taxon>
        <taxon>Pseudomonadati</taxon>
        <taxon>Pseudomonadota</taxon>
        <taxon>Betaproteobacteria</taxon>
        <taxon>Burkholderiales</taxon>
        <taxon>Oxalobacteraceae</taxon>
        <taxon>Telluria group</taxon>
        <taxon>Pseudoduganella</taxon>
    </lineage>
</organism>
<comment type="similarity">
    <text evidence="1 7">Belongs to the peptidase S1B family.</text>
</comment>
<dbReference type="GO" id="GO:0006508">
    <property type="term" value="P:proteolysis"/>
    <property type="evidence" value="ECO:0007669"/>
    <property type="project" value="UniProtKB-KW"/>
</dbReference>
<keyword evidence="5 7" id="KW-0720">Serine protease</keyword>
<dbReference type="RefSeq" id="WP_145647046.1">
    <property type="nucleotide sequence ID" value="NZ_VLLB01000001.1"/>
</dbReference>
<dbReference type="Proteomes" id="UP000318431">
    <property type="component" value="Unassembled WGS sequence"/>
</dbReference>
<dbReference type="InterPro" id="IPR043504">
    <property type="entry name" value="Peptidase_S1_PA_chymotrypsin"/>
</dbReference>
<feature type="active site" description="Charge relay system" evidence="6">
    <location>
        <position position="274"/>
    </location>
</feature>
<dbReference type="OrthoDB" id="513782at2"/>
<reference evidence="9 10" key="1">
    <citation type="journal article" date="2015" name="Stand. Genomic Sci.">
        <title>Genomic Encyclopedia of Bacterial and Archaeal Type Strains, Phase III: the genomes of soil and plant-associated and newly described type strains.</title>
        <authorList>
            <person name="Whitman W.B."/>
            <person name="Woyke T."/>
            <person name="Klenk H.P."/>
            <person name="Zhou Y."/>
            <person name="Lilburn T.G."/>
            <person name="Beck B.J."/>
            <person name="De Vos P."/>
            <person name="Vandamme P."/>
            <person name="Eisen J.A."/>
            <person name="Garrity G."/>
            <person name="Hugenholtz P."/>
            <person name="Kyrpides N.C."/>
        </authorList>
    </citation>
    <scope>NUCLEOTIDE SEQUENCE [LARGE SCALE GENOMIC DNA]</scope>
    <source>
        <strain evidence="9 10">CGMCC 1.10822</strain>
    </source>
</reference>
<feature type="region of interest" description="Disordered" evidence="8">
    <location>
        <begin position="379"/>
        <end position="403"/>
    </location>
</feature>
<evidence type="ECO:0000256" key="6">
    <source>
        <dbReference type="PIRSR" id="PIRSR608256-1"/>
    </source>
</evidence>
<dbReference type="PRINTS" id="PR00839">
    <property type="entry name" value="V8PROTEASE"/>
</dbReference>
<evidence type="ECO:0000313" key="10">
    <source>
        <dbReference type="Proteomes" id="UP000318431"/>
    </source>
</evidence>
<dbReference type="PANTHER" id="PTHR36234:SF5">
    <property type="entry name" value="LYSYL ENDOPEPTIDASE"/>
    <property type="match status" value="1"/>
</dbReference>
<protein>
    <recommendedName>
        <fullName evidence="7">Serine protease</fullName>
        <ecNumber evidence="7">3.4.21.-</ecNumber>
    </recommendedName>
</protein>
<evidence type="ECO:0000256" key="7">
    <source>
        <dbReference type="RuleBase" id="RU004296"/>
    </source>
</evidence>
<evidence type="ECO:0000256" key="1">
    <source>
        <dbReference type="ARBA" id="ARBA00008764"/>
    </source>
</evidence>
<keyword evidence="4 7" id="KW-0378">Hydrolase</keyword>
<evidence type="ECO:0000256" key="5">
    <source>
        <dbReference type="ARBA" id="ARBA00022825"/>
    </source>
</evidence>
<gene>
    <name evidence="9" type="ORF">IP91_00347</name>
</gene>
<dbReference type="Gene3D" id="2.40.10.10">
    <property type="entry name" value="Trypsin-like serine proteases"/>
    <property type="match status" value="2"/>
</dbReference>
<dbReference type="InterPro" id="IPR008256">
    <property type="entry name" value="Peptidase_S1B"/>
</dbReference>
<dbReference type="SUPFAM" id="SSF50494">
    <property type="entry name" value="Trypsin-like serine proteases"/>
    <property type="match status" value="1"/>
</dbReference>
<dbReference type="EMBL" id="VLLB01000001">
    <property type="protein sequence ID" value="TWI69280.1"/>
    <property type="molecule type" value="Genomic_DNA"/>
</dbReference>